<reference evidence="2" key="1">
    <citation type="submission" date="2018-05" db="EMBL/GenBank/DDBJ databases">
        <authorList>
            <person name="Lanie J.A."/>
            <person name="Ng W.-L."/>
            <person name="Kazmierczak K.M."/>
            <person name="Andrzejewski T.M."/>
            <person name="Davidsen T.M."/>
            <person name="Wayne K.J."/>
            <person name="Tettelin H."/>
            <person name="Glass J.I."/>
            <person name="Rusch D."/>
            <person name="Podicherti R."/>
            <person name="Tsui H.-C.T."/>
            <person name="Winkler M.E."/>
        </authorList>
    </citation>
    <scope>NUCLEOTIDE SEQUENCE</scope>
</reference>
<organism evidence="2">
    <name type="scientific">marine metagenome</name>
    <dbReference type="NCBI Taxonomy" id="408172"/>
    <lineage>
        <taxon>unclassified sequences</taxon>
        <taxon>metagenomes</taxon>
        <taxon>ecological metagenomes</taxon>
    </lineage>
</organism>
<feature type="non-terminal residue" evidence="2">
    <location>
        <position position="238"/>
    </location>
</feature>
<dbReference type="InterPro" id="IPR013766">
    <property type="entry name" value="Thioredoxin_domain"/>
</dbReference>
<dbReference type="GO" id="GO:0016491">
    <property type="term" value="F:oxidoreductase activity"/>
    <property type="evidence" value="ECO:0007669"/>
    <property type="project" value="InterPro"/>
</dbReference>
<dbReference type="Pfam" id="PF00578">
    <property type="entry name" value="AhpC-TSA"/>
    <property type="match status" value="1"/>
</dbReference>
<evidence type="ECO:0000313" key="2">
    <source>
        <dbReference type="EMBL" id="SVC09993.1"/>
    </source>
</evidence>
<dbReference type="InterPro" id="IPR047262">
    <property type="entry name" value="PRX-like1"/>
</dbReference>
<name>A0A382JFQ8_9ZZZZ</name>
<dbReference type="InterPro" id="IPR000866">
    <property type="entry name" value="AhpC/TSA"/>
</dbReference>
<accession>A0A382JFQ8</accession>
<dbReference type="GO" id="GO:0016209">
    <property type="term" value="F:antioxidant activity"/>
    <property type="evidence" value="ECO:0007669"/>
    <property type="project" value="InterPro"/>
</dbReference>
<proteinExistence type="predicted"/>
<sequence length="238" mass="27289">MNRMIFLTAILGVCSSAFALDNREDMPSFRLQGIDGRFYDSTEFKKSELLAIVFLSNHCPTSQIFQHRIIRLAKEYRNKGLAVVAISPNDPEAILPDELSHSALGDTLPEMALRAKELQYPFPYLYDGKTQKVAKAYGVRVTPHAFLFDKERKLRYSGRIGDPKNPEREDREELRIAINSLIQGIEPAVVRGLAFGNSIKWIKDRIIAEKTRERFARESVYLKNANIRTLQFVRRNNS</sequence>
<protein>
    <recommendedName>
        <fullName evidence="1">Thioredoxin domain-containing protein</fullName>
    </recommendedName>
</protein>
<dbReference type="PROSITE" id="PS51352">
    <property type="entry name" value="THIOREDOXIN_2"/>
    <property type="match status" value="1"/>
</dbReference>
<feature type="domain" description="Thioredoxin" evidence="1">
    <location>
        <begin position="20"/>
        <end position="183"/>
    </location>
</feature>
<dbReference type="PANTHER" id="PTHR43640">
    <property type="entry name" value="OS07G0260300 PROTEIN"/>
    <property type="match status" value="1"/>
</dbReference>
<dbReference type="PANTHER" id="PTHR43640:SF1">
    <property type="entry name" value="THIOREDOXIN-DEPENDENT PEROXIREDOXIN"/>
    <property type="match status" value="1"/>
</dbReference>
<gene>
    <name evidence="2" type="ORF">METZ01_LOCUS262847</name>
</gene>
<dbReference type="CDD" id="cd02969">
    <property type="entry name" value="PRX_like1"/>
    <property type="match status" value="1"/>
</dbReference>
<dbReference type="Gene3D" id="3.40.30.10">
    <property type="entry name" value="Glutaredoxin"/>
    <property type="match status" value="1"/>
</dbReference>
<dbReference type="EMBL" id="UINC01073529">
    <property type="protein sequence ID" value="SVC09993.1"/>
    <property type="molecule type" value="Genomic_DNA"/>
</dbReference>
<dbReference type="SUPFAM" id="SSF52833">
    <property type="entry name" value="Thioredoxin-like"/>
    <property type="match status" value="1"/>
</dbReference>
<evidence type="ECO:0000259" key="1">
    <source>
        <dbReference type="PROSITE" id="PS51352"/>
    </source>
</evidence>
<dbReference type="AlphaFoldDB" id="A0A382JFQ8"/>
<dbReference type="InterPro" id="IPR036249">
    <property type="entry name" value="Thioredoxin-like_sf"/>
</dbReference>